<evidence type="ECO:0000256" key="5">
    <source>
        <dbReference type="ARBA" id="ARBA00022801"/>
    </source>
</evidence>
<dbReference type="PROSITE" id="PS51198">
    <property type="entry name" value="UVRD_HELICASE_ATP_BIND"/>
    <property type="match status" value="1"/>
</dbReference>
<dbReference type="HOGENOM" id="CLU_001114_6_1_4"/>
<evidence type="ECO:0000256" key="1">
    <source>
        <dbReference type="ARBA" id="ARBA00022722"/>
    </source>
</evidence>
<dbReference type="GO" id="GO:0005829">
    <property type="term" value="C:cytosol"/>
    <property type="evidence" value="ECO:0007669"/>
    <property type="project" value="TreeGrafter"/>
</dbReference>
<keyword evidence="8 15" id="KW-0067">ATP-binding</keyword>
<dbReference type="InterPro" id="IPR014016">
    <property type="entry name" value="UvrD-like_ATP-bd"/>
</dbReference>
<keyword evidence="6 15" id="KW-0347">Helicase</keyword>
<evidence type="ECO:0000256" key="12">
    <source>
        <dbReference type="ARBA" id="ARBA00023235"/>
    </source>
</evidence>
<keyword evidence="11 15" id="KW-0234">DNA repair</keyword>
<dbReference type="GO" id="GO:0008854">
    <property type="term" value="F:exodeoxyribonuclease V activity"/>
    <property type="evidence" value="ECO:0007669"/>
    <property type="project" value="UniProtKB-EC"/>
</dbReference>
<dbReference type="Gene3D" id="3.40.50.300">
    <property type="entry name" value="P-loop containing nucleotide triphosphate hydrolases"/>
    <property type="match status" value="2"/>
</dbReference>
<dbReference type="GO" id="GO:0043138">
    <property type="term" value="F:3'-5' DNA helicase activity"/>
    <property type="evidence" value="ECO:0007669"/>
    <property type="project" value="UniProtKB-UniRule"/>
</dbReference>
<feature type="region of interest" description="DNA-binding and helicase activity, interacts with RecC" evidence="15">
    <location>
        <begin position="1"/>
        <end position="914"/>
    </location>
</feature>
<dbReference type="Gene3D" id="1.10.486.10">
    <property type="entry name" value="PCRA, domain 4"/>
    <property type="match status" value="1"/>
</dbReference>
<dbReference type="PANTHER" id="PTHR11070">
    <property type="entry name" value="UVRD / RECB / PCRA DNA HELICASE FAMILY MEMBER"/>
    <property type="match status" value="1"/>
</dbReference>
<feature type="active site" description="For nuclease activity" evidence="15">
    <location>
        <position position="1181"/>
    </location>
</feature>
<evidence type="ECO:0000256" key="13">
    <source>
        <dbReference type="ARBA" id="ARBA00034617"/>
    </source>
</evidence>
<keyword evidence="2 15" id="KW-0479">Metal-binding</keyword>
<dbReference type="Gene3D" id="3.90.320.10">
    <property type="match status" value="1"/>
</dbReference>
<evidence type="ECO:0000256" key="17">
    <source>
        <dbReference type="SAM" id="MobiDB-lite"/>
    </source>
</evidence>
<keyword evidence="21" id="KW-1185">Reference proteome</keyword>
<dbReference type="AlphaFoldDB" id="F2BE82"/>
<evidence type="ECO:0000259" key="18">
    <source>
        <dbReference type="PROSITE" id="PS51198"/>
    </source>
</evidence>
<keyword evidence="9 15" id="KW-0460">Magnesium</keyword>
<accession>F2BE82</accession>
<dbReference type="GO" id="GO:0000724">
    <property type="term" value="P:double-strand break repair via homologous recombination"/>
    <property type="evidence" value="ECO:0007669"/>
    <property type="project" value="UniProtKB-UniRule"/>
</dbReference>
<dbReference type="InterPro" id="IPR000212">
    <property type="entry name" value="DNA_helicase_UvrD/REP"/>
</dbReference>
<comment type="caution">
    <text evidence="20">The sequence shown here is derived from an EMBL/GenBank/DDBJ whole genome shotgun (WGS) entry which is preliminary data.</text>
</comment>
<dbReference type="CDD" id="cd22352">
    <property type="entry name" value="RecB_C-like"/>
    <property type="match status" value="1"/>
</dbReference>
<organism evidence="20 21">
    <name type="scientific">Neisseria bacilliformis ATCC BAA-1200</name>
    <dbReference type="NCBI Taxonomy" id="888742"/>
    <lineage>
        <taxon>Bacteria</taxon>
        <taxon>Pseudomonadati</taxon>
        <taxon>Pseudomonadota</taxon>
        <taxon>Betaproteobacteria</taxon>
        <taxon>Neisseriales</taxon>
        <taxon>Neisseriaceae</taxon>
        <taxon>Neisseria</taxon>
    </lineage>
</organism>
<dbReference type="NCBIfam" id="TIGR00609">
    <property type="entry name" value="recB"/>
    <property type="match status" value="1"/>
</dbReference>
<dbReference type="Pfam" id="PF13361">
    <property type="entry name" value="UvrD_C"/>
    <property type="match status" value="1"/>
</dbReference>
<evidence type="ECO:0000313" key="21">
    <source>
        <dbReference type="Proteomes" id="UP000004105"/>
    </source>
</evidence>
<evidence type="ECO:0000256" key="9">
    <source>
        <dbReference type="ARBA" id="ARBA00022842"/>
    </source>
</evidence>
<dbReference type="InterPro" id="IPR011335">
    <property type="entry name" value="Restrct_endonuc-II-like"/>
</dbReference>
<gene>
    <name evidence="15 20" type="primary">recB</name>
    <name evidence="20" type="ORF">HMPREF9123_2038</name>
</gene>
<feature type="domain" description="UvrD-like helicase C-terminal" evidence="19">
    <location>
        <begin position="559"/>
        <end position="821"/>
    </location>
</feature>
<evidence type="ECO:0000313" key="20">
    <source>
        <dbReference type="EMBL" id="EGF10401.1"/>
    </source>
</evidence>
<keyword evidence="3 15" id="KW-0547">Nucleotide-binding</keyword>
<dbReference type="GO" id="GO:0000287">
    <property type="term" value="F:magnesium ion binding"/>
    <property type="evidence" value="ECO:0007669"/>
    <property type="project" value="UniProtKB-UniRule"/>
</dbReference>
<evidence type="ECO:0000256" key="16">
    <source>
        <dbReference type="PROSITE-ProRule" id="PRU00560"/>
    </source>
</evidence>
<keyword evidence="12 15" id="KW-0413">Isomerase</keyword>
<dbReference type="InterPro" id="IPR004586">
    <property type="entry name" value="RecB"/>
</dbReference>
<evidence type="ECO:0000256" key="2">
    <source>
        <dbReference type="ARBA" id="ARBA00022723"/>
    </source>
</evidence>
<dbReference type="InterPro" id="IPR014017">
    <property type="entry name" value="DNA_helicase_UvrD-like_C"/>
</dbReference>
<feature type="binding site" evidence="16">
    <location>
        <begin position="97"/>
        <end position="104"/>
    </location>
    <ligand>
        <name>ATP</name>
        <dbReference type="ChEBI" id="CHEBI:30616"/>
    </ligand>
</feature>
<feature type="region of interest" description="Disordered" evidence="17">
    <location>
        <begin position="1"/>
        <end position="21"/>
    </location>
</feature>
<feature type="region of interest" description="Disordered" evidence="17">
    <location>
        <begin position="48"/>
        <end position="74"/>
    </location>
</feature>
<comment type="cofactor">
    <cofactor evidence="15">
        <name>Mg(2+)</name>
        <dbReference type="ChEBI" id="CHEBI:18420"/>
    </cofactor>
    <text evidence="15">Binds 1 Mg(2+) ion per subunit.</text>
</comment>
<dbReference type="Pfam" id="PF00580">
    <property type="entry name" value="UvrD-helicase"/>
    <property type="match status" value="1"/>
</dbReference>
<keyword evidence="4 15" id="KW-0227">DNA damage</keyword>
<proteinExistence type="inferred from homology"/>
<feature type="compositionally biased region" description="Low complexity" evidence="17">
    <location>
        <begin position="63"/>
        <end position="74"/>
    </location>
</feature>
<dbReference type="STRING" id="267212.GCA_001063965_00474"/>
<feature type="binding site" evidence="15">
    <location>
        <position position="1053"/>
    </location>
    <ligand>
        <name>Mg(2+)</name>
        <dbReference type="ChEBI" id="CHEBI:18420"/>
    </ligand>
</feature>
<comment type="catalytic activity">
    <reaction evidence="14 15">
        <text>ATP + H2O = ADP + phosphate + H(+)</text>
        <dbReference type="Rhea" id="RHEA:13065"/>
        <dbReference type="ChEBI" id="CHEBI:15377"/>
        <dbReference type="ChEBI" id="CHEBI:15378"/>
        <dbReference type="ChEBI" id="CHEBI:30616"/>
        <dbReference type="ChEBI" id="CHEBI:43474"/>
        <dbReference type="ChEBI" id="CHEBI:456216"/>
        <dbReference type="EC" id="5.6.2.4"/>
    </reaction>
</comment>
<comment type="catalytic activity">
    <reaction evidence="15">
        <text>Exonucleolytic cleavage (in the presence of ATP) in either 5'- to 3'- or 3'- to 5'-direction to yield 5'-phosphooligonucleotides.</text>
        <dbReference type="EC" id="3.1.11.5"/>
    </reaction>
</comment>
<dbReference type="InterPro" id="IPR027417">
    <property type="entry name" value="P-loop_NTPase"/>
</dbReference>
<feature type="domain" description="UvrD-like helicase ATP-binding" evidence="18">
    <location>
        <begin position="76"/>
        <end position="534"/>
    </location>
</feature>
<dbReference type="SUPFAM" id="SSF52980">
    <property type="entry name" value="Restriction endonuclease-like"/>
    <property type="match status" value="1"/>
</dbReference>
<dbReference type="EMBL" id="AFAY01000042">
    <property type="protein sequence ID" value="EGF10401.1"/>
    <property type="molecule type" value="Genomic_DNA"/>
</dbReference>
<evidence type="ECO:0000256" key="6">
    <source>
        <dbReference type="ARBA" id="ARBA00022806"/>
    </source>
</evidence>
<dbReference type="InterPro" id="IPR011604">
    <property type="entry name" value="PDDEXK-like_dom_sf"/>
</dbReference>
<protein>
    <recommendedName>
        <fullName evidence="15">RecBCD enzyme subunit RecB</fullName>
        <ecNumber evidence="15">3.1.11.5</ecNumber>
        <ecNumber evidence="15">5.6.2.4</ecNumber>
    </recommendedName>
    <alternativeName>
        <fullName evidence="15">DNA 3'-5' helicase subunit RecB</fullName>
    </alternativeName>
    <alternativeName>
        <fullName evidence="15">Exonuclease V subunit RecB</fullName>
        <shortName evidence="15">ExoV subunit RecB</shortName>
    </alternativeName>
    <alternativeName>
        <fullName evidence="15">Helicase/nuclease RecBCD subunit RecB</fullName>
    </alternativeName>
</protein>
<dbReference type="GO" id="GO:0003677">
    <property type="term" value="F:DNA binding"/>
    <property type="evidence" value="ECO:0007669"/>
    <property type="project" value="UniProtKB-UniRule"/>
</dbReference>
<dbReference type="HAMAP" id="MF_01485">
    <property type="entry name" value="RecB"/>
    <property type="match status" value="1"/>
</dbReference>
<evidence type="ECO:0000256" key="7">
    <source>
        <dbReference type="ARBA" id="ARBA00022839"/>
    </source>
</evidence>
<feature type="binding site" evidence="15">
    <location>
        <position position="1181"/>
    </location>
    <ligand>
        <name>Mg(2+)</name>
        <dbReference type="ChEBI" id="CHEBI:18420"/>
    </ligand>
</feature>
<evidence type="ECO:0000256" key="15">
    <source>
        <dbReference type="HAMAP-Rule" id="MF_01485"/>
    </source>
</evidence>
<comment type="miscellaneous">
    <text evidence="15">In the RecBCD complex, RecB has a slow 3'-5' helicase, an exonuclease activity and loads RecA onto ssDNA, RecD has a fast 5'-3' helicase activity, while RecC stimulates the ATPase and processivity of the RecB helicase and contributes to recognition of the Chi site.</text>
</comment>
<comment type="similarity">
    <text evidence="15">Belongs to the helicase family. UvrD subfamily.</text>
</comment>
<dbReference type="Gene3D" id="1.10.3170.10">
    <property type="entry name" value="Recbcd, chain B, domain 2"/>
    <property type="match status" value="1"/>
</dbReference>
<comment type="catalytic activity">
    <reaction evidence="13 15">
        <text>Couples ATP hydrolysis with the unwinding of duplex DNA by translocating in the 3'-5' direction.</text>
        <dbReference type="EC" id="5.6.2.4"/>
    </reaction>
</comment>
<dbReference type="SUPFAM" id="SSF52540">
    <property type="entry name" value="P-loop containing nucleoside triphosphate hydrolases"/>
    <property type="match status" value="1"/>
</dbReference>
<dbReference type="EC" id="5.6.2.4" evidence="15"/>
<dbReference type="EC" id="3.1.11.5" evidence="15"/>
<dbReference type="GO" id="GO:0009338">
    <property type="term" value="C:exodeoxyribonuclease V complex"/>
    <property type="evidence" value="ECO:0007669"/>
    <property type="project" value="TreeGrafter"/>
</dbReference>
<keyword evidence="10 15" id="KW-0238">DNA-binding</keyword>
<dbReference type="PROSITE" id="PS51217">
    <property type="entry name" value="UVRD_HELICASE_CTER"/>
    <property type="match status" value="1"/>
</dbReference>
<keyword evidence="1 15" id="KW-0540">Nuclease</keyword>
<keyword evidence="5 15" id="KW-0378">Hydrolase</keyword>
<dbReference type="Proteomes" id="UP000004105">
    <property type="component" value="Unassembled WGS sequence"/>
</dbReference>
<comment type="domain">
    <text evidence="15">The N-terminal DNA-binding domain is a ssDNA-dependent ATPase and has ATP-dependent 3'-5' helicase function. This domain interacts with RecC.</text>
</comment>
<dbReference type="GO" id="GO:0005524">
    <property type="term" value="F:ATP binding"/>
    <property type="evidence" value="ECO:0007669"/>
    <property type="project" value="UniProtKB-UniRule"/>
</dbReference>
<feature type="binding site" evidence="15">
    <location>
        <position position="1167"/>
    </location>
    <ligand>
        <name>Mg(2+)</name>
        <dbReference type="ChEBI" id="CHEBI:18420"/>
    </ligand>
</feature>
<reference evidence="20 21" key="1">
    <citation type="submission" date="2011-02" db="EMBL/GenBank/DDBJ databases">
        <authorList>
            <person name="Muzny D."/>
            <person name="Qin X."/>
            <person name="Deng J."/>
            <person name="Jiang H."/>
            <person name="Liu Y."/>
            <person name="Qu J."/>
            <person name="Song X.-Z."/>
            <person name="Zhang L."/>
            <person name="Thornton R."/>
            <person name="Coyle M."/>
            <person name="Francisco L."/>
            <person name="Jackson L."/>
            <person name="Javaid M."/>
            <person name="Korchina V."/>
            <person name="Kovar C."/>
            <person name="Mata R."/>
            <person name="Mathew T."/>
            <person name="Ngo R."/>
            <person name="Nguyen L."/>
            <person name="Nguyen N."/>
            <person name="Okwuonu G."/>
            <person name="Ongeri F."/>
            <person name="Pham C."/>
            <person name="Simmons D."/>
            <person name="Wilczek-Boney K."/>
            <person name="Hale W."/>
            <person name="Jakkamsetti A."/>
            <person name="Pham P."/>
            <person name="Ruth R."/>
            <person name="San Lucas F."/>
            <person name="Warren J."/>
            <person name="Zhang J."/>
            <person name="Zhao Z."/>
            <person name="Zhou C."/>
            <person name="Zhu D."/>
            <person name="Lee S."/>
            <person name="Bess C."/>
            <person name="Blankenburg K."/>
            <person name="Forbes L."/>
            <person name="Fu Q."/>
            <person name="Gubbala S."/>
            <person name="Hirani K."/>
            <person name="Jayaseelan J.C."/>
            <person name="Lara F."/>
            <person name="Munidasa M."/>
            <person name="Palculict T."/>
            <person name="Patil S."/>
            <person name="Pu L.-L."/>
            <person name="Saada N."/>
            <person name="Tang L."/>
            <person name="Weissenberger G."/>
            <person name="Zhu Y."/>
            <person name="Hemphill L."/>
            <person name="Shang Y."/>
            <person name="Youmans B."/>
            <person name="Ayvaz T."/>
            <person name="Ross M."/>
            <person name="Santibanez J."/>
            <person name="Aqrawi P."/>
            <person name="Gross S."/>
            <person name="Joshi V."/>
            <person name="Fowler G."/>
            <person name="Nazareth L."/>
            <person name="Reid J."/>
            <person name="Worley K."/>
            <person name="Petrosino J."/>
            <person name="Highlander S."/>
            <person name="Gibbs R."/>
        </authorList>
    </citation>
    <scope>NUCLEOTIDE SEQUENCE [LARGE SCALE GENOMIC DNA]</scope>
    <source>
        <strain evidence="20 21">ATCC BAA-1200</strain>
    </source>
</reference>
<evidence type="ECO:0000256" key="4">
    <source>
        <dbReference type="ARBA" id="ARBA00022763"/>
    </source>
</evidence>
<sequence>MKPGCIWPKKPNAEPADKAGGRTRKGAAAFFRRPFSDGLFQTAFFRRPFSDGRKPPRPPCYNAAPSSEPHAHPAMPHTAQPFDPLAIPIGGTALIEASAGTGKTYGIAALFTRLILLEKLPVDKVLVVTFTKAATAELKTRLRARLDEALRRIRGDATESPADPFMQKLLAQAAAQEPRERLEMRLKAALSQFDNAAIYTIHGFCQRILGDYAFLCQVPFDTELDENGRRELETYAQDFWRLHVAPDPQNARLAFEAGLLPDTLLQEFSRALSRPDLVFRRPQTDLAQAEAAAAEEWQAFRQQFADACAAFRRIHPVLNGSKFRKSSYEDKFAELARLVQTQERPSEKIVSLLQNSNGEDVFSPEYLARDTSVKKGCALSAADIAALSPFHRVRQAAAALTAASRDALTALQLDFLQYVRQTADAQRQTRQTRSPDDLLLDLYHALTAGAHSEQLAQTVAQNWPFALIDEFQDTDPLQYEIFRRIFVANGRPLFLVGDPKQAIYGFRGADIHAYLQAAADTPNRYTLAHNYRSHSRLTDTVGSLFTRKNRPFVLEGIAYPAVSAPRAESRVSPPQPAVRVRWLHGADETEANKDTLRQRAADYCADEIAALLNLAAEGRLNVNGCPAESGQIAVLVHSHNQGRMVKRALAARNIRSVSVQRESVFQSPEAQALAALLDFWLEPRRAEPLRFVLGGVLFSRTAQELYELNRNEKSLSEHIAAAEQCREIWQRQGIYAALTAFARRYGLETRLLAQRNERSLTNFWQLAELLAAEDEAAHSPPSLRNWLLSQMQDASAAENTVLRLESDEALVKIVTIHASKGLQYPFVFCPFSWDTSEARGAMWHILRREHGSELLAAAQLGEADQNQLADEDLGERLRLLYVALTRAEEQLVLYAAACKSKKNSRLNTFAYLLAGRPDDTRAQVQTACASVENPAALLRQNWLDWIDAAPANAVLWQEGAPPAAVLRPSRPRTSEYRAAEYPPRRFEFVRHTSFTGLTRSLAHSGTQDETADEMQPALDNAERLPLPESAPDAPAAYDIFHFPQGAQAGVCLHEILEKHRFGRPAAEQHPLIADTLERYGYGAEWLPAVAQTVQHTADADLWRGDTLAALPGVRRISETGFVMHFDQLDTGRLKNSLAAAGLSPACLAAAEKLDFGTLKGFLNGYIDMTCLLSDGQPCVIDYKSNHLGHRPEDYAPAALDAAMAEHHYYLQAWIYALAAARMLQQRRHPVSTVRVRYLFLRGLNGAGQGGIWQWDIAAQHLTPWL</sequence>
<keyword evidence="7 15" id="KW-0269">Exonuclease</keyword>
<dbReference type="PANTHER" id="PTHR11070:SF23">
    <property type="entry name" value="RECBCD ENZYME SUBUNIT RECB"/>
    <property type="match status" value="1"/>
</dbReference>
<evidence type="ECO:0000256" key="8">
    <source>
        <dbReference type="ARBA" id="ARBA00022840"/>
    </source>
</evidence>
<comment type="domain">
    <text evidence="15">The C-terminal domain has nuclease activity and interacts with RecD. It interacts with RecA, facilitating its loading onto ssDNA.</text>
</comment>
<evidence type="ECO:0000256" key="10">
    <source>
        <dbReference type="ARBA" id="ARBA00023125"/>
    </source>
</evidence>
<evidence type="ECO:0000256" key="3">
    <source>
        <dbReference type="ARBA" id="ARBA00022741"/>
    </source>
</evidence>
<feature type="compositionally biased region" description="Basic and acidic residues" evidence="17">
    <location>
        <begin position="11"/>
        <end position="20"/>
    </location>
</feature>
<evidence type="ECO:0000259" key="19">
    <source>
        <dbReference type="PROSITE" id="PS51217"/>
    </source>
</evidence>
<comment type="subunit">
    <text evidence="15">Heterotrimer of RecB, RecC and RecD. All subunits contribute to DNA-binding. Interacts with RecA.</text>
</comment>
<evidence type="ECO:0000256" key="14">
    <source>
        <dbReference type="ARBA" id="ARBA00048988"/>
    </source>
</evidence>
<dbReference type="GO" id="GO:0016887">
    <property type="term" value="F:ATP hydrolysis activity"/>
    <property type="evidence" value="ECO:0007669"/>
    <property type="project" value="RHEA"/>
</dbReference>
<feature type="region of interest" description="Nuclease activity, interacts with RecD and RecA" evidence="15">
    <location>
        <begin position="988"/>
        <end position="1265"/>
    </location>
</feature>
<comment type="function">
    <text evidence="15">A helicase/nuclease that prepares dsDNA breaks (DSB) for recombinational DNA repair. Binds to DSBs and unwinds DNA via a highly rapid and processive ATP-dependent bidirectional helicase activity. Unwinds dsDNA until it encounters a Chi (crossover hotspot instigator) sequence from the 3' direction. Cuts ssDNA a few nucleotides 3' to the Chi site. The properties and activities of the enzyme are changed at Chi. The Chi-altered holoenzyme produces a long 3'-ssDNA overhang and facilitates RecA-binding to the ssDNA for homologous DNA recombination and repair. Holoenzyme degrades any linearized DNA that is unable to undergo homologous recombination. In the holoenzyme this subunit contributes ATPase, 3'-5' helicase, exonuclease activity and loads RecA onto ssDNA.</text>
</comment>
<name>F2BE82_9NEIS</name>
<evidence type="ECO:0000256" key="11">
    <source>
        <dbReference type="ARBA" id="ARBA00023204"/>
    </source>
</evidence>